<evidence type="ECO:0000313" key="1">
    <source>
        <dbReference type="EMBL" id="EEF57132.1"/>
    </source>
</evidence>
<dbReference type="RefSeq" id="WP_007418830.1">
    <property type="nucleotide sequence ID" value="NZ_ABOX02000084.1"/>
</dbReference>
<dbReference type="AlphaFoldDB" id="B9XSP7"/>
<sequence length="174" mass="20147">MGTYNAFYIRTTPQADLSGIQARFPRAKIELGAQFIGASLPADDYEAPESGLADLSKDYSTDVFWLAFQSSVDAFQFHHWKVGVMVRSLVYGCFQEERTWERVEGIREPWEKLVFFDPMKLERELKYLKTEPEKHALERIWREEEIVAGSTEPGLDARDCAWEIAKHYGFPGWT</sequence>
<evidence type="ECO:0000313" key="2">
    <source>
        <dbReference type="Proteomes" id="UP000003688"/>
    </source>
</evidence>
<dbReference type="STRING" id="320771.Cflav_PD0225"/>
<reference evidence="1 2" key="1">
    <citation type="journal article" date="2011" name="J. Bacteriol.">
        <title>Genome sequence of 'Pedosphaera parvula' Ellin514, an aerobic Verrucomicrobial isolate from pasture soil.</title>
        <authorList>
            <person name="Kant R."/>
            <person name="van Passel M.W."/>
            <person name="Sangwan P."/>
            <person name="Palva A."/>
            <person name="Lucas S."/>
            <person name="Copeland A."/>
            <person name="Lapidus A."/>
            <person name="Glavina Del Rio T."/>
            <person name="Dalin E."/>
            <person name="Tice H."/>
            <person name="Bruce D."/>
            <person name="Goodwin L."/>
            <person name="Pitluck S."/>
            <person name="Chertkov O."/>
            <person name="Larimer F.W."/>
            <person name="Land M.L."/>
            <person name="Hauser L."/>
            <person name="Brettin T.S."/>
            <person name="Detter J.C."/>
            <person name="Han S."/>
            <person name="de Vos W.M."/>
            <person name="Janssen P.H."/>
            <person name="Smidt H."/>
        </authorList>
    </citation>
    <scope>NUCLEOTIDE SEQUENCE [LARGE SCALE GENOMIC DNA]</scope>
    <source>
        <strain evidence="1 2">Ellin514</strain>
    </source>
</reference>
<dbReference type="Proteomes" id="UP000003688">
    <property type="component" value="Unassembled WGS sequence"/>
</dbReference>
<gene>
    <name evidence="1" type="ORF">Cflav_PD0225</name>
</gene>
<accession>B9XSP7</accession>
<proteinExistence type="predicted"/>
<dbReference type="EMBL" id="ABOX02000084">
    <property type="protein sequence ID" value="EEF57132.1"/>
    <property type="molecule type" value="Genomic_DNA"/>
</dbReference>
<comment type="caution">
    <text evidence="1">The sequence shown here is derived from an EMBL/GenBank/DDBJ whole genome shotgun (WGS) entry which is preliminary data.</text>
</comment>
<name>B9XSP7_PEDPL</name>
<protein>
    <submittedName>
        <fullName evidence="1">Uncharacterized protein</fullName>
    </submittedName>
</protein>
<keyword evidence="2" id="KW-1185">Reference proteome</keyword>
<dbReference type="OrthoDB" id="513130at2"/>
<organism evidence="1 2">
    <name type="scientific">Pedosphaera parvula (strain Ellin514)</name>
    <dbReference type="NCBI Taxonomy" id="320771"/>
    <lineage>
        <taxon>Bacteria</taxon>
        <taxon>Pseudomonadati</taxon>
        <taxon>Verrucomicrobiota</taxon>
        <taxon>Pedosphaerae</taxon>
        <taxon>Pedosphaerales</taxon>
        <taxon>Pedosphaeraceae</taxon>
        <taxon>Pedosphaera</taxon>
    </lineage>
</organism>